<dbReference type="Proteomes" id="UP000289340">
    <property type="component" value="Chromosome 15"/>
</dbReference>
<keyword evidence="2" id="KW-1133">Transmembrane helix</keyword>
<dbReference type="AlphaFoldDB" id="A0A445GRP3"/>
<evidence type="ECO:0000256" key="2">
    <source>
        <dbReference type="SAM" id="Phobius"/>
    </source>
</evidence>
<feature type="compositionally biased region" description="Polar residues" evidence="1">
    <location>
        <begin position="30"/>
        <end position="48"/>
    </location>
</feature>
<dbReference type="PANTHER" id="PTHR33982:SF4">
    <property type="entry name" value="TRANSMEMBRANE PROTEIN"/>
    <property type="match status" value="1"/>
</dbReference>
<accession>A0A445GRP3</accession>
<organism evidence="3 4">
    <name type="scientific">Glycine soja</name>
    <name type="common">Wild soybean</name>
    <dbReference type="NCBI Taxonomy" id="3848"/>
    <lineage>
        <taxon>Eukaryota</taxon>
        <taxon>Viridiplantae</taxon>
        <taxon>Streptophyta</taxon>
        <taxon>Embryophyta</taxon>
        <taxon>Tracheophyta</taxon>
        <taxon>Spermatophyta</taxon>
        <taxon>Magnoliopsida</taxon>
        <taxon>eudicotyledons</taxon>
        <taxon>Gunneridae</taxon>
        <taxon>Pentapetalae</taxon>
        <taxon>rosids</taxon>
        <taxon>fabids</taxon>
        <taxon>Fabales</taxon>
        <taxon>Fabaceae</taxon>
        <taxon>Papilionoideae</taxon>
        <taxon>50 kb inversion clade</taxon>
        <taxon>NPAAA clade</taxon>
        <taxon>indigoferoid/millettioid clade</taxon>
        <taxon>Phaseoleae</taxon>
        <taxon>Glycine</taxon>
        <taxon>Glycine subgen. Soja</taxon>
    </lineage>
</organism>
<gene>
    <name evidence="3" type="ORF">D0Y65_040523</name>
</gene>
<keyword evidence="4" id="KW-1185">Reference proteome</keyword>
<feature type="region of interest" description="Disordered" evidence="1">
    <location>
        <begin position="22"/>
        <end position="66"/>
    </location>
</feature>
<comment type="caution">
    <text evidence="3">The sequence shown here is derived from an EMBL/GenBank/DDBJ whole genome shotgun (WGS) entry which is preliminary data.</text>
</comment>
<reference evidence="3 4" key="1">
    <citation type="submission" date="2018-09" db="EMBL/GenBank/DDBJ databases">
        <title>A high-quality reference genome of wild soybean provides a powerful tool to mine soybean genomes.</title>
        <authorList>
            <person name="Xie M."/>
            <person name="Chung C.Y.L."/>
            <person name="Li M.-W."/>
            <person name="Wong F.-L."/>
            <person name="Chan T.-F."/>
            <person name="Lam H.-M."/>
        </authorList>
    </citation>
    <scope>NUCLEOTIDE SEQUENCE [LARGE SCALE GENOMIC DNA]</scope>
    <source>
        <strain evidence="4">cv. W05</strain>
        <tissue evidence="3">Hypocotyl of etiolated seedlings</tissue>
    </source>
</reference>
<feature type="region of interest" description="Disordered" evidence="1">
    <location>
        <begin position="103"/>
        <end position="123"/>
    </location>
</feature>
<proteinExistence type="predicted"/>
<dbReference type="EMBL" id="QZWG01000015">
    <property type="protein sequence ID" value="RZB63995.1"/>
    <property type="molecule type" value="Genomic_DNA"/>
</dbReference>
<name>A0A445GRP3_GLYSO</name>
<evidence type="ECO:0000313" key="4">
    <source>
        <dbReference type="Proteomes" id="UP000289340"/>
    </source>
</evidence>
<evidence type="ECO:0000313" key="3">
    <source>
        <dbReference type="EMBL" id="RZB63995.1"/>
    </source>
</evidence>
<dbReference type="InterPro" id="IPR038944">
    <property type="entry name" value="OEP7-like"/>
</dbReference>
<sequence length="123" mass="13518">MPTPRDLISNYCLLRKGEEANSLSKPVRLRSSNPLSQTQSRVDSLAENSRTEPRRGNGPKPGSDMKMNAIRSGIVVLGALAFGYLSIEIGFKPYLEKAQNQNALYQSDPSQEESSSAFSERPS</sequence>
<dbReference type="PANTHER" id="PTHR33982">
    <property type="entry name" value="OUTER ENVELOPE MEMBRANE PROTEIN 7-RELATED"/>
    <property type="match status" value="1"/>
</dbReference>
<evidence type="ECO:0000256" key="1">
    <source>
        <dbReference type="SAM" id="MobiDB-lite"/>
    </source>
</evidence>
<keyword evidence="2" id="KW-0472">Membrane</keyword>
<keyword evidence="2" id="KW-0812">Transmembrane</keyword>
<protein>
    <submittedName>
        <fullName evidence="3">Uncharacterized protein</fullName>
    </submittedName>
</protein>
<feature type="transmembrane region" description="Helical" evidence="2">
    <location>
        <begin position="69"/>
        <end position="87"/>
    </location>
</feature>